<protein>
    <submittedName>
        <fullName evidence="1">Uncharacterized protein</fullName>
    </submittedName>
</protein>
<name>A0A7D5BG68_9BACT</name>
<organism evidence="1">
    <name type="scientific">Vitiosangium cumulatum</name>
    <dbReference type="NCBI Taxonomy" id="1867796"/>
    <lineage>
        <taxon>Bacteria</taxon>
        <taxon>Pseudomonadati</taxon>
        <taxon>Myxococcota</taxon>
        <taxon>Myxococcia</taxon>
        <taxon>Myxococcales</taxon>
        <taxon>Cystobacterineae</taxon>
        <taxon>Archangiaceae</taxon>
        <taxon>Vitiosangium</taxon>
    </lineage>
</organism>
<accession>A0A7D5BG68</accession>
<dbReference type="EMBL" id="MT520817">
    <property type="protein sequence ID" value="QKW93817.1"/>
    <property type="molecule type" value="Genomic_DNA"/>
</dbReference>
<sequence length="80" mass="8923">MKFDLPSFLLGYGAGATTVFLGKRLRPLLLELATLLYRFSDTVMAKAAMKQEDLEDLLAEARARARRHTEPATAREQAQA</sequence>
<evidence type="ECO:0000313" key="1">
    <source>
        <dbReference type="EMBL" id="QKW93817.1"/>
    </source>
</evidence>
<dbReference type="AlphaFoldDB" id="A0A7D5BG68"/>
<reference evidence="1" key="1">
    <citation type="journal article" date="2020" name="Molecules">
        <title>2-Hydroxysorangiadenosine: Structure and Biosynthesis of a Myxobacterial Sesquiterpene-Nucleoside.</title>
        <authorList>
            <person name="Okoth D.A."/>
            <person name="Hug J.J."/>
            <person name="Garcia R."/>
            <person name="Sproer C."/>
            <person name="Overmann J."/>
            <person name="Muller R."/>
        </authorList>
    </citation>
    <scope>NUCLEOTIDE SEQUENCE</scope>
    <source>
        <strain evidence="1">MCy10943</strain>
    </source>
</reference>
<proteinExistence type="predicted"/>